<sequence length="235" mass="27843">MFKKNICVIAVLALFTGCVQKDFSMNSYDLSNHWFNVKSLNDNKVVLNKNFTEQYNDGSRTSTYTDFNLYKKSNIDLNQVEQYTFFEDINKQNYKTMLSNKSVDLKYNIFQNEIKEKFYVDEQQISSYKRNIRIKDKVIEENDIDGNMLICTFSNYYENMSIKDKINEFFKSKYSVKNKDYKNVIELSCQDSYVDGEYHIYMAKDIGIVLFMRKDKDDGSLEESFSILDTQTILD</sequence>
<dbReference type="EMBL" id="CP032100">
    <property type="protein sequence ID" value="AXX89548.1"/>
    <property type="molecule type" value="Genomic_DNA"/>
</dbReference>
<keyword evidence="2" id="KW-1185">Reference proteome</keyword>
<dbReference type="AlphaFoldDB" id="A0AAD0WQK0"/>
<protein>
    <recommendedName>
        <fullName evidence="3">Lipoprotein</fullName>
    </recommendedName>
</protein>
<proteinExistence type="predicted"/>
<dbReference type="KEGG" id="asui:ASUIS_1060"/>
<dbReference type="RefSeq" id="WP_118886090.1">
    <property type="nucleotide sequence ID" value="NZ_CP032100.1"/>
</dbReference>
<name>A0AAD0WQK0_9BACT</name>
<accession>A0AAD0WQK0</accession>
<evidence type="ECO:0000313" key="1">
    <source>
        <dbReference type="EMBL" id="AXX89548.1"/>
    </source>
</evidence>
<evidence type="ECO:0000313" key="2">
    <source>
        <dbReference type="Proteomes" id="UP000263040"/>
    </source>
</evidence>
<organism evidence="1 2">
    <name type="scientific">Arcobacter suis CECT 7833</name>
    <dbReference type="NCBI Taxonomy" id="663365"/>
    <lineage>
        <taxon>Bacteria</taxon>
        <taxon>Pseudomonadati</taxon>
        <taxon>Campylobacterota</taxon>
        <taxon>Epsilonproteobacteria</taxon>
        <taxon>Campylobacterales</taxon>
        <taxon>Arcobacteraceae</taxon>
        <taxon>Arcobacter</taxon>
    </lineage>
</organism>
<evidence type="ECO:0008006" key="3">
    <source>
        <dbReference type="Google" id="ProtNLM"/>
    </source>
</evidence>
<dbReference type="PROSITE" id="PS51257">
    <property type="entry name" value="PROKAR_LIPOPROTEIN"/>
    <property type="match status" value="1"/>
</dbReference>
<dbReference type="Proteomes" id="UP000263040">
    <property type="component" value="Chromosome"/>
</dbReference>
<reference evidence="1 2" key="1">
    <citation type="submission" date="2018-08" db="EMBL/GenBank/DDBJ databases">
        <title>Complete genome of the Arcobacter suis type strain LMG 26152.</title>
        <authorList>
            <person name="Miller W.G."/>
            <person name="Yee E."/>
            <person name="Bono J.L."/>
        </authorList>
    </citation>
    <scope>NUCLEOTIDE SEQUENCE [LARGE SCALE GENOMIC DNA]</scope>
    <source>
        <strain evidence="1 2">CECT 7833</strain>
    </source>
</reference>
<gene>
    <name evidence="1" type="ORF">ASUIS_1060</name>
</gene>